<organism evidence="2 3">
    <name type="scientific">Drouetiella hepatica Uher 2000/2452</name>
    <dbReference type="NCBI Taxonomy" id="904376"/>
    <lineage>
        <taxon>Bacteria</taxon>
        <taxon>Bacillati</taxon>
        <taxon>Cyanobacteriota</taxon>
        <taxon>Cyanophyceae</taxon>
        <taxon>Oculatellales</taxon>
        <taxon>Oculatellaceae</taxon>
        <taxon>Drouetiella</taxon>
    </lineage>
</organism>
<reference evidence="2" key="2">
    <citation type="journal article" date="2022" name="Microbiol. Resour. Announc.">
        <title>Metagenome Sequencing to Explore Phylogenomics of Terrestrial Cyanobacteria.</title>
        <authorList>
            <person name="Ward R.D."/>
            <person name="Stajich J.E."/>
            <person name="Johansen J.R."/>
            <person name="Huntemann M."/>
            <person name="Clum A."/>
            <person name="Foster B."/>
            <person name="Foster B."/>
            <person name="Roux S."/>
            <person name="Palaniappan K."/>
            <person name="Varghese N."/>
            <person name="Mukherjee S."/>
            <person name="Reddy T.B.K."/>
            <person name="Daum C."/>
            <person name="Copeland A."/>
            <person name="Chen I.A."/>
            <person name="Ivanova N.N."/>
            <person name="Kyrpides N.C."/>
            <person name="Shapiro N."/>
            <person name="Eloe-Fadrosh E.A."/>
            <person name="Pietrasiak N."/>
        </authorList>
    </citation>
    <scope>NUCLEOTIDE SEQUENCE</scope>
    <source>
        <strain evidence="2">UHER 2000/2452</strain>
    </source>
</reference>
<accession>A0A951Q9C5</accession>
<sequence>MSKEFETSFYAVEVENALELSTAQISIQPSDRSSIQEAPIPESPISQSSIPNPRCASSQRCLAHCWHTDQEWEQGQRCLVACWQNGYSQAEISLYQVPHIMSNDMSSEISN</sequence>
<gene>
    <name evidence="2" type="ORF">KME15_00550</name>
</gene>
<dbReference type="EMBL" id="JAHHHD010000001">
    <property type="protein sequence ID" value="MBW4657138.1"/>
    <property type="molecule type" value="Genomic_DNA"/>
</dbReference>
<proteinExistence type="predicted"/>
<evidence type="ECO:0000313" key="2">
    <source>
        <dbReference type="EMBL" id="MBW4657138.1"/>
    </source>
</evidence>
<reference evidence="2" key="1">
    <citation type="submission" date="2021-05" db="EMBL/GenBank/DDBJ databases">
        <authorList>
            <person name="Pietrasiak N."/>
            <person name="Ward R."/>
            <person name="Stajich J.E."/>
            <person name="Kurbessoian T."/>
        </authorList>
    </citation>
    <scope>NUCLEOTIDE SEQUENCE</scope>
    <source>
        <strain evidence="2">UHER 2000/2452</strain>
    </source>
</reference>
<protein>
    <submittedName>
        <fullName evidence="2">Uncharacterized protein</fullName>
    </submittedName>
</protein>
<feature type="compositionally biased region" description="Low complexity" evidence="1">
    <location>
        <begin position="39"/>
        <end position="51"/>
    </location>
</feature>
<feature type="region of interest" description="Disordered" evidence="1">
    <location>
        <begin position="28"/>
        <end position="55"/>
    </location>
</feature>
<comment type="caution">
    <text evidence="2">The sequence shown here is derived from an EMBL/GenBank/DDBJ whole genome shotgun (WGS) entry which is preliminary data.</text>
</comment>
<evidence type="ECO:0000256" key="1">
    <source>
        <dbReference type="SAM" id="MobiDB-lite"/>
    </source>
</evidence>
<dbReference type="Proteomes" id="UP000757435">
    <property type="component" value="Unassembled WGS sequence"/>
</dbReference>
<dbReference type="AlphaFoldDB" id="A0A951Q9C5"/>
<evidence type="ECO:0000313" key="3">
    <source>
        <dbReference type="Proteomes" id="UP000757435"/>
    </source>
</evidence>
<name>A0A951Q9C5_9CYAN</name>